<accession>A0AAV3ZB46</accession>
<dbReference type="EMBL" id="BLXT01002155">
    <property type="protein sequence ID" value="GFN91642.1"/>
    <property type="molecule type" value="Genomic_DNA"/>
</dbReference>
<sequence>MAGSGEPATSARARGRRISSQCPIGNCTFIGDFHKAHFMQEHLPSVLRPEEADRHSASRKFQEKRKQALEHLRTLLKRMHSLVGLALQKVDLTRSTFPA</sequence>
<evidence type="ECO:0000313" key="2">
    <source>
        <dbReference type="Proteomes" id="UP000735302"/>
    </source>
</evidence>
<reference evidence="1 2" key="1">
    <citation type="journal article" date="2021" name="Elife">
        <title>Chloroplast acquisition without the gene transfer in kleptoplastic sea slugs, Plakobranchus ocellatus.</title>
        <authorList>
            <person name="Maeda T."/>
            <person name="Takahashi S."/>
            <person name="Yoshida T."/>
            <person name="Shimamura S."/>
            <person name="Takaki Y."/>
            <person name="Nagai Y."/>
            <person name="Toyoda A."/>
            <person name="Suzuki Y."/>
            <person name="Arimoto A."/>
            <person name="Ishii H."/>
            <person name="Satoh N."/>
            <person name="Nishiyama T."/>
            <person name="Hasebe M."/>
            <person name="Maruyama T."/>
            <person name="Minagawa J."/>
            <person name="Obokata J."/>
            <person name="Shigenobu S."/>
        </authorList>
    </citation>
    <scope>NUCLEOTIDE SEQUENCE [LARGE SCALE GENOMIC DNA]</scope>
</reference>
<organism evidence="1 2">
    <name type="scientific">Plakobranchus ocellatus</name>
    <dbReference type="NCBI Taxonomy" id="259542"/>
    <lineage>
        <taxon>Eukaryota</taxon>
        <taxon>Metazoa</taxon>
        <taxon>Spiralia</taxon>
        <taxon>Lophotrochozoa</taxon>
        <taxon>Mollusca</taxon>
        <taxon>Gastropoda</taxon>
        <taxon>Heterobranchia</taxon>
        <taxon>Euthyneura</taxon>
        <taxon>Panpulmonata</taxon>
        <taxon>Sacoglossa</taxon>
        <taxon>Placobranchoidea</taxon>
        <taxon>Plakobranchidae</taxon>
        <taxon>Plakobranchus</taxon>
    </lineage>
</organism>
<dbReference type="Proteomes" id="UP000735302">
    <property type="component" value="Unassembled WGS sequence"/>
</dbReference>
<protein>
    <submittedName>
        <fullName evidence="1">Uncharacterized protein</fullName>
    </submittedName>
</protein>
<proteinExistence type="predicted"/>
<dbReference type="AlphaFoldDB" id="A0AAV3ZB46"/>
<name>A0AAV3ZB46_9GAST</name>
<comment type="caution">
    <text evidence="1">The sequence shown here is derived from an EMBL/GenBank/DDBJ whole genome shotgun (WGS) entry which is preliminary data.</text>
</comment>
<evidence type="ECO:0000313" key="1">
    <source>
        <dbReference type="EMBL" id="GFN91642.1"/>
    </source>
</evidence>
<gene>
    <name evidence="1" type="ORF">PoB_001814800</name>
</gene>
<keyword evidence="2" id="KW-1185">Reference proteome</keyword>